<dbReference type="InterPro" id="IPR036890">
    <property type="entry name" value="HATPase_C_sf"/>
</dbReference>
<dbReference type="Gene3D" id="1.10.287.130">
    <property type="match status" value="1"/>
</dbReference>
<feature type="domain" description="PAS" evidence="7">
    <location>
        <begin position="164"/>
        <end position="234"/>
    </location>
</feature>
<evidence type="ECO:0000259" key="7">
    <source>
        <dbReference type="PROSITE" id="PS50112"/>
    </source>
</evidence>
<dbReference type="PANTHER" id="PTHR43304:SF1">
    <property type="entry name" value="PAC DOMAIN-CONTAINING PROTEIN"/>
    <property type="match status" value="1"/>
</dbReference>
<dbReference type="InterPro" id="IPR005467">
    <property type="entry name" value="His_kinase_dom"/>
</dbReference>
<evidence type="ECO:0000256" key="1">
    <source>
        <dbReference type="ARBA" id="ARBA00000085"/>
    </source>
</evidence>
<dbReference type="PROSITE" id="PS50109">
    <property type="entry name" value="HIS_KIN"/>
    <property type="match status" value="1"/>
</dbReference>
<dbReference type="SMART" id="SM00086">
    <property type="entry name" value="PAC"/>
    <property type="match status" value="4"/>
</dbReference>
<dbReference type="CDD" id="cd00075">
    <property type="entry name" value="HATPase"/>
    <property type="match status" value="1"/>
</dbReference>
<evidence type="ECO:0000256" key="3">
    <source>
        <dbReference type="ARBA" id="ARBA00022553"/>
    </source>
</evidence>
<dbReference type="Gene3D" id="3.30.450.20">
    <property type="entry name" value="PAS domain"/>
    <property type="match status" value="4"/>
</dbReference>
<dbReference type="InterPro" id="IPR001610">
    <property type="entry name" value="PAC"/>
</dbReference>
<evidence type="ECO:0000256" key="4">
    <source>
        <dbReference type="ARBA" id="ARBA00022679"/>
    </source>
</evidence>
<keyword evidence="3" id="KW-0597">Phosphoprotein</keyword>
<protein>
    <recommendedName>
        <fullName evidence="2">histidine kinase</fullName>
        <ecNumber evidence="2">2.7.13.3</ecNumber>
    </recommendedName>
</protein>
<accession>A0ABT8RB93</accession>
<dbReference type="Pfam" id="PF13426">
    <property type="entry name" value="PAS_9"/>
    <property type="match status" value="1"/>
</dbReference>
<dbReference type="RefSeq" id="WP_302040142.1">
    <property type="nucleotide sequence ID" value="NZ_JAUKPO010000018.1"/>
</dbReference>
<dbReference type="SMART" id="SM00091">
    <property type="entry name" value="PAS"/>
    <property type="match status" value="4"/>
</dbReference>
<comment type="caution">
    <text evidence="9">The sequence shown here is derived from an EMBL/GenBank/DDBJ whole genome shotgun (WGS) entry which is preliminary data.</text>
</comment>
<dbReference type="InterPro" id="IPR013655">
    <property type="entry name" value="PAS_fold_3"/>
</dbReference>
<comment type="catalytic activity">
    <reaction evidence="1">
        <text>ATP + protein L-histidine = ADP + protein N-phospho-L-histidine.</text>
        <dbReference type="EC" id="2.7.13.3"/>
    </reaction>
</comment>
<sequence length="773" mass="88685">MLFQEDSSSSHSLEDLSREDLIQEVLHLKQALALAKERTELILQATNDAVYEWDLLSGYLSWNEGFLHLIGCEQQAIEHTIHFWSAHLHPQDYERVQESLQALFQQGGTQWVEQYRFRRKDGSYAYVLERGYIVYAAQNKPVRMIGTLQDVSKQKESELAREELSNEYAFLLDEIPSLVFSTQPDGHADFVNKQWLQYTGSAMKQIVGDGWTKAIHPLDRELTLQTWYTSVQQGINYQIQHRLLRHDGVYRWFQVDAVPYKDKHGTIIKWFGTCTDIEEVRQAKTETEDQLNYFYSLLMAIPSPIAIVRGPEHIVEFFNPHLEKLLGNILQVGVPLANCLEGLPAGYFFEMIQQVYQTGETRAIIEMPIQLTGRQGPPDAYHNLLFQAIRNKTGGRNGVLIFGHDVSEQVNARKKIEESRSRIRSILEGIPAMAWTTDVQGNTTYYNSHWYSYCGIPVGEKVNTYELIHPEDRPAVYSSWQEAQRSQSIWQAQYRLQREDGTYRWHLGRTVPVFDSEGNLLEWFGVGTDIEEQKQTQKMLENTLAELHEKNFELDQFVYKTSHDLRAPLTTILGLVTIIRGEAEESTKMQYVDLIEGRVQKLDTFIKSMLDYSRNTRTPVRSASIHFPALMEECLQELASLKHFDRLQIATQITGENINSDPFRLKIIFSNLISNAIKYQDFAKPDSYLHIHITLSPGQAEIVFTDNGVGIEQAYQDRIFSMFFRATDQSEGSGLGLYIVKQAVTVLQGSITLESKINKGTSFSIHLPNKAAG</sequence>
<dbReference type="NCBIfam" id="TIGR00229">
    <property type="entry name" value="sensory_box"/>
    <property type="match status" value="3"/>
</dbReference>
<dbReference type="PANTHER" id="PTHR43304">
    <property type="entry name" value="PHYTOCHROME-LIKE PROTEIN CPH1"/>
    <property type="match status" value="1"/>
</dbReference>
<dbReference type="EMBL" id="JAUKPO010000018">
    <property type="protein sequence ID" value="MDO1449340.1"/>
    <property type="molecule type" value="Genomic_DNA"/>
</dbReference>
<dbReference type="SMART" id="SM00387">
    <property type="entry name" value="HATPase_c"/>
    <property type="match status" value="1"/>
</dbReference>
<dbReference type="InterPro" id="IPR036097">
    <property type="entry name" value="HisK_dim/P_sf"/>
</dbReference>
<evidence type="ECO:0000256" key="2">
    <source>
        <dbReference type="ARBA" id="ARBA00012438"/>
    </source>
</evidence>
<dbReference type="Proteomes" id="UP001168528">
    <property type="component" value="Unassembled WGS sequence"/>
</dbReference>
<dbReference type="EC" id="2.7.13.3" evidence="2"/>
<organism evidence="9 10">
    <name type="scientific">Rhodocytophaga aerolata</name>
    <dbReference type="NCBI Taxonomy" id="455078"/>
    <lineage>
        <taxon>Bacteria</taxon>
        <taxon>Pseudomonadati</taxon>
        <taxon>Bacteroidota</taxon>
        <taxon>Cytophagia</taxon>
        <taxon>Cytophagales</taxon>
        <taxon>Rhodocytophagaceae</taxon>
        <taxon>Rhodocytophaga</taxon>
    </lineage>
</organism>
<dbReference type="Pfam" id="PF02518">
    <property type="entry name" value="HATPase_c"/>
    <property type="match status" value="1"/>
</dbReference>
<dbReference type="SMART" id="SM00388">
    <property type="entry name" value="HisKA"/>
    <property type="match status" value="1"/>
</dbReference>
<dbReference type="InterPro" id="IPR003594">
    <property type="entry name" value="HATPase_dom"/>
</dbReference>
<keyword evidence="10" id="KW-1185">Reference proteome</keyword>
<dbReference type="InterPro" id="IPR003661">
    <property type="entry name" value="HisK_dim/P_dom"/>
</dbReference>
<feature type="domain" description="PAS" evidence="7">
    <location>
        <begin position="419"/>
        <end position="487"/>
    </location>
</feature>
<keyword evidence="4" id="KW-0808">Transferase</keyword>
<evidence type="ECO:0000256" key="5">
    <source>
        <dbReference type="ARBA" id="ARBA00022777"/>
    </source>
</evidence>
<keyword evidence="5" id="KW-0418">Kinase</keyword>
<feature type="domain" description="PAS" evidence="7">
    <location>
        <begin position="35"/>
        <end position="107"/>
    </location>
</feature>
<dbReference type="PROSITE" id="PS50113">
    <property type="entry name" value="PAC"/>
    <property type="match status" value="3"/>
</dbReference>
<dbReference type="SUPFAM" id="SSF55785">
    <property type="entry name" value="PYP-like sensor domain (PAS domain)"/>
    <property type="match status" value="4"/>
</dbReference>
<evidence type="ECO:0000313" key="9">
    <source>
        <dbReference type="EMBL" id="MDO1449340.1"/>
    </source>
</evidence>
<reference evidence="9" key="1">
    <citation type="submission" date="2023-07" db="EMBL/GenBank/DDBJ databases">
        <title>The genome sequence of Rhodocytophaga aerolata KACC 12507.</title>
        <authorList>
            <person name="Zhang X."/>
        </authorList>
    </citation>
    <scope>NUCLEOTIDE SEQUENCE</scope>
    <source>
        <strain evidence="9">KACC 12507</strain>
    </source>
</reference>
<evidence type="ECO:0000259" key="6">
    <source>
        <dbReference type="PROSITE" id="PS50109"/>
    </source>
</evidence>
<feature type="domain" description="PAC" evidence="8">
    <location>
        <begin position="490"/>
        <end position="542"/>
    </location>
</feature>
<dbReference type="Pfam" id="PF00512">
    <property type="entry name" value="HisKA"/>
    <property type="match status" value="1"/>
</dbReference>
<dbReference type="Gene3D" id="3.30.565.10">
    <property type="entry name" value="Histidine kinase-like ATPase, C-terminal domain"/>
    <property type="match status" value="1"/>
</dbReference>
<dbReference type="CDD" id="cd00130">
    <property type="entry name" value="PAS"/>
    <property type="match status" value="3"/>
</dbReference>
<dbReference type="InterPro" id="IPR035965">
    <property type="entry name" value="PAS-like_dom_sf"/>
</dbReference>
<dbReference type="InterPro" id="IPR000700">
    <property type="entry name" value="PAS-assoc_C"/>
</dbReference>
<gene>
    <name evidence="9" type="ORF">Q0590_23900</name>
</gene>
<dbReference type="SUPFAM" id="SSF55874">
    <property type="entry name" value="ATPase domain of HSP90 chaperone/DNA topoisomerase II/histidine kinase"/>
    <property type="match status" value="1"/>
</dbReference>
<evidence type="ECO:0000259" key="8">
    <source>
        <dbReference type="PROSITE" id="PS50113"/>
    </source>
</evidence>
<dbReference type="InterPro" id="IPR004358">
    <property type="entry name" value="Sig_transdc_His_kin-like_C"/>
</dbReference>
<proteinExistence type="predicted"/>
<evidence type="ECO:0000313" key="10">
    <source>
        <dbReference type="Proteomes" id="UP001168528"/>
    </source>
</evidence>
<dbReference type="PRINTS" id="PR00344">
    <property type="entry name" value="BCTRLSENSOR"/>
</dbReference>
<dbReference type="PROSITE" id="PS50112">
    <property type="entry name" value="PAS"/>
    <property type="match status" value="3"/>
</dbReference>
<dbReference type="CDD" id="cd00082">
    <property type="entry name" value="HisKA"/>
    <property type="match status" value="1"/>
</dbReference>
<name>A0ABT8RB93_9BACT</name>
<feature type="domain" description="PAC" evidence="8">
    <location>
        <begin position="237"/>
        <end position="289"/>
    </location>
</feature>
<feature type="domain" description="PAC" evidence="8">
    <location>
        <begin position="111"/>
        <end position="163"/>
    </location>
</feature>
<dbReference type="InterPro" id="IPR000014">
    <property type="entry name" value="PAS"/>
</dbReference>
<dbReference type="Pfam" id="PF08447">
    <property type="entry name" value="PAS_3"/>
    <property type="match status" value="3"/>
</dbReference>
<dbReference type="SUPFAM" id="SSF47384">
    <property type="entry name" value="Homodimeric domain of signal transducing histidine kinase"/>
    <property type="match status" value="1"/>
</dbReference>
<feature type="domain" description="Histidine kinase" evidence="6">
    <location>
        <begin position="560"/>
        <end position="771"/>
    </location>
</feature>
<dbReference type="InterPro" id="IPR052162">
    <property type="entry name" value="Sensor_kinase/Photoreceptor"/>
</dbReference>